<dbReference type="SUPFAM" id="SSF74788">
    <property type="entry name" value="Cullin repeat-like"/>
    <property type="match status" value="1"/>
</dbReference>
<evidence type="ECO:0000256" key="5">
    <source>
        <dbReference type="RuleBase" id="RU003829"/>
    </source>
</evidence>
<evidence type="ECO:0000259" key="7">
    <source>
        <dbReference type="PROSITE" id="PS50069"/>
    </source>
</evidence>
<dbReference type="EMBL" id="CAKXYY010000004">
    <property type="protein sequence ID" value="CAH2351754.1"/>
    <property type="molecule type" value="Genomic_DNA"/>
</dbReference>
<dbReference type="SUPFAM" id="SSF75632">
    <property type="entry name" value="Cullin homology domain"/>
    <property type="match status" value="1"/>
</dbReference>
<dbReference type="FunFam" id="1.10.10.10:FF:000014">
    <property type="entry name" value="Cullin 1"/>
    <property type="match status" value="1"/>
</dbReference>
<dbReference type="InterPro" id="IPR016159">
    <property type="entry name" value="Cullin_repeat-like_dom_sf"/>
</dbReference>
<evidence type="ECO:0000313" key="8">
    <source>
        <dbReference type="EMBL" id="CAH2351754.1"/>
    </source>
</evidence>
<dbReference type="InterPro" id="IPR036317">
    <property type="entry name" value="Cullin_homology_sf"/>
</dbReference>
<comment type="caution">
    <text evidence="8">The sequence shown here is derived from an EMBL/GenBank/DDBJ whole genome shotgun (WGS) entry which is preliminary data.</text>
</comment>
<dbReference type="SMART" id="SM00884">
    <property type="entry name" value="Cullin_Nedd8"/>
    <property type="match status" value="1"/>
</dbReference>
<accession>A0A9P0VXP6</accession>
<dbReference type="InterPro" id="IPR036390">
    <property type="entry name" value="WH_DNA-bd_sf"/>
</dbReference>
<dbReference type="Gene3D" id="1.10.10.10">
    <property type="entry name" value="Winged helix-like DNA-binding domain superfamily/Winged helix DNA-binding domain"/>
    <property type="match status" value="1"/>
</dbReference>
<keyword evidence="2" id="KW-1017">Isopeptide bond</keyword>
<dbReference type="InterPro" id="IPR019559">
    <property type="entry name" value="Cullin_neddylation_domain"/>
</dbReference>
<feature type="compositionally biased region" description="Low complexity" evidence="6">
    <location>
        <begin position="20"/>
        <end position="36"/>
    </location>
</feature>
<sequence>MLPPGSRRSKIRPPRNSLLSSFVGGSASSSSGSSSTANAGAEDYEKSWAILSSAIIQIQNKNVSNLSYEQLYRKAYILVLRKQGSRLYENVTQLIVKHLLERREALLAKLSKESGGEFLKTLLSEWTEHLQSMKFISDVLMYLNRVYVKERKKLLIYDLGIQLYKENLIKYNNNEVGEKLIDIIIEEVTKSRLGEVITTKMYIVKVINMMELLEETSPSSSSMISEVDLGGSEGENYYQRFFEPRFLASSETFFYQLSHQFMSENISGSAYLHEISQFIKDEEENRARYYLPMSTFPKLIDLMNNILIKDKIDEVILLPMDRQGLSFWMEGVVRGVFESQNNPAPTSTNSTRAIESFANVKELAILYELVGRIDSERELLKVRLKELVISQGQSLPTLVREKLENNSDELGVGNNSKKTPAFSYSSTSFAIEWINTISEYQEQLSTISRIAFNNDPGVVQAITVAIRDFINNSTSTNNKKSGKNSPLTASASELLSIFMDNYIKQFTKQSPSKSSSINEEFSIDQVINRSITFLRFIKDKDTFEAHYANHFAKRFLNTKAQSSLTTTTTSAAALKSNNKSDRHSTSIDLEELILSKLMEEMGSSSLEKVMKMNRDIKSSRDLTNDWKRHIKSNDVQYSSSNLVELELKICNVTDWPKSMTKDYKKYSDDNTGGTSGFPWPKQLRGTLSEFEDYWLTGKKNDNKSLHWSPKFGSMDLRITYPSPMKTYEINLSTYAGIIMLLFAPQSTDNITGELVSAFSEMRELKYEEIRELTKIPEQDLKRQLQSIAVAPRSRLLVKVPMTKEVNEGDIFKLNEKFKSPTIKVKVLTVSATSSSSKRPTVANVGGEGLPLRKTEAQEEAEEVAANIVEGRNVEINAAIVRIMKSRQTLNHNDLISELIRQLQNRFLPSTIQIKQRIEDLIEKEYLKRDSVEKSKYHYVA</sequence>
<gene>
    <name evidence="8" type="ORF">CLIB1423_04S05182</name>
</gene>
<dbReference type="Pfam" id="PF26557">
    <property type="entry name" value="Cullin_AB"/>
    <property type="match status" value="1"/>
</dbReference>
<dbReference type="Proteomes" id="UP000837801">
    <property type="component" value="Unassembled WGS sequence"/>
</dbReference>
<dbReference type="GO" id="GO:0006511">
    <property type="term" value="P:ubiquitin-dependent protein catabolic process"/>
    <property type="evidence" value="ECO:0007669"/>
    <property type="project" value="InterPro"/>
</dbReference>
<dbReference type="PROSITE" id="PS50069">
    <property type="entry name" value="CULLIN_2"/>
    <property type="match status" value="1"/>
</dbReference>
<dbReference type="GO" id="GO:0031625">
    <property type="term" value="F:ubiquitin protein ligase binding"/>
    <property type="evidence" value="ECO:0007669"/>
    <property type="project" value="InterPro"/>
</dbReference>
<dbReference type="Gene3D" id="1.20.1310.10">
    <property type="entry name" value="Cullin Repeats"/>
    <property type="match status" value="4"/>
</dbReference>
<dbReference type="InterPro" id="IPR016157">
    <property type="entry name" value="Cullin_CS"/>
</dbReference>
<dbReference type="GO" id="GO:0031461">
    <property type="term" value="C:cullin-RING ubiquitin ligase complex"/>
    <property type="evidence" value="ECO:0007669"/>
    <property type="project" value="InterPro"/>
</dbReference>
<dbReference type="Pfam" id="PF10557">
    <property type="entry name" value="Cullin_Nedd8"/>
    <property type="match status" value="1"/>
</dbReference>
<dbReference type="SMART" id="SM00182">
    <property type="entry name" value="CULLIN"/>
    <property type="match status" value="1"/>
</dbReference>
<dbReference type="PROSITE" id="PS01256">
    <property type="entry name" value="CULLIN_1"/>
    <property type="match status" value="1"/>
</dbReference>
<feature type="region of interest" description="Disordered" evidence="6">
    <location>
        <begin position="1"/>
        <end position="36"/>
    </location>
</feature>
<dbReference type="InterPro" id="IPR001373">
    <property type="entry name" value="Cullin_N"/>
</dbReference>
<evidence type="ECO:0000256" key="4">
    <source>
        <dbReference type="PROSITE-ProRule" id="PRU00330"/>
    </source>
</evidence>
<dbReference type="SUPFAM" id="SSF46785">
    <property type="entry name" value="Winged helix' DNA-binding domain"/>
    <property type="match status" value="1"/>
</dbReference>
<evidence type="ECO:0000256" key="3">
    <source>
        <dbReference type="ARBA" id="ARBA00022843"/>
    </source>
</evidence>
<protein>
    <submittedName>
        <fullName evidence="8">Cullin-3</fullName>
    </submittedName>
</protein>
<evidence type="ECO:0000256" key="1">
    <source>
        <dbReference type="ARBA" id="ARBA00006019"/>
    </source>
</evidence>
<feature type="domain" description="Cullin family profile" evidence="7">
    <location>
        <begin position="490"/>
        <end position="788"/>
    </location>
</feature>
<dbReference type="InterPro" id="IPR045093">
    <property type="entry name" value="Cullin"/>
</dbReference>
<comment type="similarity">
    <text evidence="1 4 5">Belongs to the cullin family.</text>
</comment>
<dbReference type="Pfam" id="PF00888">
    <property type="entry name" value="Cullin"/>
    <property type="match status" value="1"/>
</dbReference>
<organism evidence="8 9">
    <name type="scientific">[Candida] railenensis</name>
    <dbReference type="NCBI Taxonomy" id="45579"/>
    <lineage>
        <taxon>Eukaryota</taxon>
        <taxon>Fungi</taxon>
        <taxon>Dikarya</taxon>
        <taxon>Ascomycota</taxon>
        <taxon>Saccharomycotina</taxon>
        <taxon>Pichiomycetes</taxon>
        <taxon>Debaryomycetaceae</taxon>
        <taxon>Kurtzmaniella</taxon>
    </lineage>
</organism>
<dbReference type="InterPro" id="IPR036388">
    <property type="entry name" value="WH-like_DNA-bd_sf"/>
</dbReference>
<reference evidence="8" key="1">
    <citation type="submission" date="2022-03" db="EMBL/GenBank/DDBJ databases">
        <authorList>
            <person name="Legras J.-L."/>
            <person name="Devillers H."/>
            <person name="Grondin C."/>
        </authorList>
    </citation>
    <scope>NUCLEOTIDE SEQUENCE</scope>
    <source>
        <strain evidence="8">CLIB 1423</strain>
    </source>
</reference>
<dbReference type="PANTHER" id="PTHR11932">
    <property type="entry name" value="CULLIN"/>
    <property type="match status" value="1"/>
</dbReference>
<dbReference type="AlphaFoldDB" id="A0A9P0VXP6"/>
<keyword evidence="9" id="KW-1185">Reference proteome</keyword>
<keyword evidence="3" id="KW-0832">Ubl conjugation</keyword>
<dbReference type="Gene3D" id="3.30.230.130">
    <property type="entry name" value="Cullin, Chain C, Domain 2"/>
    <property type="match status" value="1"/>
</dbReference>
<dbReference type="InterPro" id="IPR059120">
    <property type="entry name" value="Cullin-like_AB"/>
</dbReference>
<evidence type="ECO:0000256" key="6">
    <source>
        <dbReference type="SAM" id="MobiDB-lite"/>
    </source>
</evidence>
<proteinExistence type="inferred from homology"/>
<dbReference type="InterPro" id="IPR016158">
    <property type="entry name" value="Cullin_homology"/>
</dbReference>
<dbReference type="OrthoDB" id="27073at2759"/>
<evidence type="ECO:0000256" key="2">
    <source>
        <dbReference type="ARBA" id="ARBA00022499"/>
    </source>
</evidence>
<name>A0A9P0VXP6_9ASCO</name>
<evidence type="ECO:0000313" key="9">
    <source>
        <dbReference type="Proteomes" id="UP000837801"/>
    </source>
</evidence>